<gene>
    <name evidence="2" type="ORF">CYCCA115_LOCUS11712</name>
</gene>
<dbReference type="EMBL" id="CAKOGP040001747">
    <property type="protein sequence ID" value="CAJ1948629.1"/>
    <property type="molecule type" value="Genomic_DNA"/>
</dbReference>
<keyword evidence="1" id="KW-1133">Transmembrane helix</keyword>
<protein>
    <submittedName>
        <fullName evidence="2">Uncharacterized protein</fullName>
    </submittedName>
</protein>
<sequence>MQLKNHPFLYVSLTLNALVVFPLTILLLIVKPERMVEVYGPDSEARRILASIYFAIGVASVAAMFRRGDNMINMAFPIFYLQIIYKIMTAFTVGFPNPVVISNVAISAFHMMTMFLVVQQQKANQEGSVEEEKEHPQEAT</sequence>
<name>A0AAD2FQF4_9STRA</name>
<comment type="caution">
    <text evidence="2">The sequence shown here is derived from an EMBL/GenBank/DDBJ whole genome shotgun (WGS) entry which is preliminary data.</text>
</comment>
<keyword evidence="1" id="KW-0472">Membrane</keyword>
<proteinExistence type="predicted"/>
<reference evidence="2" key="1">
    <citation type="submission" date="2023-08" db="EMBL/GenBank/DDBJ databases">
        <authorList>
            <person name="Audoor S."/>
            <person name="Bilcke G."/>
        </authorList>
    </citation>
    <scope>NUCLEOTIDE SEQUENCE</scope>
</reference>
<accession>A0AAD2FQF4</accession>
<keyword evidence="3" id="KW-1185">Reference proteome</keyword>
<organism evidence="2 3">
    <name type="scientific">Cylindrotheca closterium</name>
    <dbReference type="NCBI Taxonomy" id="2856"/>
    <lineage>
        <taxon>Eukaryota</taxon>
        <taxon>Sar</taxon>
        <taxon>Stramenopiles</taxon>
        <taxon>Ochrophyta</taxon>
        <taxon>Bacillariophyta</taxon>
        <taxon>Bacillariophyceae</taxon>
        <taxon>Bacillariophycidae</taxon>
        <taxon>Bacillariales</taxon>
        <taxon>Bacillariaceae</taxon>
        <taxon>Cylindrotheca</taxon>
    </lineage>
</organism>
<feature type="transmembrane region" description="Helical" evidence="1">
    <location>
        <begin position="7"/>
        <end position="28"/>
    </location>
</feature>
<evidence type="ECO:0000256" key="1">
    <source>
        <dbReference type="SAM" id="Phobius"/>
    </source>
</evidence>
<dbReference type="Proteomes" id="UP001295423">
    <property type="component" value="Unassembled WGS sequence"/>
</dbReference>
<feature type="transmembrane region" description="Helical" evidence="1">
    <location>
        <begin position="72"/>
        <end position="93"/>
    </location>
</feature>
<feature type="transmembrane region" description="Helical" evidence="1">
    <location>
        <begin position="48"/>
        <end position="65"/>
    </location>
</feature>
<evidence type="ECO:0000313" key="3">
    <source>
        <dbReference type="Proteomes" id="UP001295423"/>
    </source>
</evidence>
<dbReference type="AlphaFoldDB" id="A0AAD2FQF4"/>
<feature type="transmembrane region" description="Helical" evidence="1">
    <location>
        <begin position="99"/>
        <end position="118"/>
    </location>
</feature>
<evidence type="ECO:0000313" key="2">
    <source>
        <dbReference type="EMBL" id="CAJ1948629.1"/>
    </source>
</evidence>
<keyword evidence="1" id="KW-0812">Transmembrane</keyword>